<dbReference type="Pfam" id="PF13505">
    <property type="entry name" value="OMP_b-brl"/>
    <property type="match status" value="1"/>
</dbReference>
<evidence type="ECO:0000256" key="5">
    <source>
        <dbReference type="SAM" id="SignalP"/>
    </source>
</evidence>
<gene>
    <name evidence="7" type="ORF">PEL8287_02044</name>
</gene>
<evidence type="ECO:0000313" key="7">
    <source>
        <dbReference type="EMBL" id="SLN41093.1"/>
    </source>
</evidence>
<name>A0A1Y5SMD3_9RHOB</name>
<dbReference type="InterPro" id="IPR011250">
    <property type="entry name" value="OMP/PagP_B-barrel"/>
</dbReference>
<evidence type="ECO:0000256" key="4">
    <source>
        <dbReference type="ARBA" id="ARBA00038306"/>
    </source>
</evidence>
<dbReference type="GO" id="GO:0019867">
    <property type="term" value="C:outer membrane"/>
    <property type="evidence" value="ECO:0007669"/>
    <property type="project" value="InterPro"/>
</dbReference>
<dbReference type="NCBIfam" id="TIGR01414">
    <property type="entry name" value="autotrans_barl"/>
    <property type="match status" value="1"/>
</dbReference>
<evidence type="ECO:0000256" key="1">
    <source>
        <dbReference type="ARBA" id="ARBA00004370"/>
    </source>
</evidence>
<dbReference type="Proteomes" id="UP000193827">
    <property type="component" value="Unassembled WGS sequence"/>
</dbReference>
<organism evidence="7 8">
    <name type="scientific">Roseovarius litorisediminis</name>
    <dbReference type="NCBI Taxonomy" id="1312363"/>
    <lineage>
        <taxon>Bacteria</taxon>
        <taxon>Pseudomonadati</taxon>
        <taxon>Pseudomonadota</taxon>
        <taxon>Alphaproteobacteria</taxon>
        <taxon>Rhodobacterales</taxon>
        <taxon>Roseobacteraceae</taxon>
        <taxon>Roseovarius</taxon>
    </lineage>
</organism>
<evidence type="ECO:0000259" key="6">
    <source>
        <dbReference type="Pfam" id="PF13505"/>
    </source>
</evidence>
<dbReference type="PANTHER" id="PTHR34001:SF3">
    <property type="entry name" value="BLL7405 PROTEIN"/>
    <property type="match status" value="1"/>
</dbReference>
<dbReference type="SUPFAM" id="SSF56925">
    <property type="entry name" value="OMPA-like"/>
    <property type="match status" value="1"/>
</dbReference>
<dbReference type="PANTHER" id="PTHR34001">
    <property type="entry name" value="BLL7405 PROTEIN"/>
    <property type="match status" value="1"/>
</dbReference>
<keyword evidence="3" id="KW-0472">Membrane</keyword>
<accession>A0A1Y5SMD3</accession>
<sequence length="220" mass="23027">MAFNVKKLALSVSVAVTPCLASAQNWDGLYGGVTLGYASHDATHSFSNGAPTGSSDPDGALYGGFVGYAVQSGQMVYGAELDFEGSSASGSFTNTTGATSGGRVEQNWQGSIRGVLGYAGNLGPNPALFYATAGWAYGDFDFQGGPASAFVNNRYSDSLDGWTVGLGMDMRLANNWSLRTEYRYTDFGTANGTLAPSFPGVSMPVSVEQHAVRIGLRMDF</sequence>
<comment type="subcellular location">
    <subcellularLocation>
        <location evidence="1">Membrane</location>
    </subcellularLocation>
</comment>
<feature type="domain" description="Outer membrane protein beta-barrel" evidence="6">
    <location>
        <begin position="10"/>
        <end position="193"/>
    </location>
</feature>
<keyword evidence="8" id="KW-1185">Reference proteome</keyword>
<dbReference type="Gene3D" id="2.40.160.20">
    <property type="match status" value="1"/>
</dbReference>
<dbReference type="RefSeq" id="WP_176228612.1">
    <property type="nucleotide sequence ID" value="NZ_FWFL01000004.1"/>
</dbReference>
<feature type="signal peptide" evidence="5">
    <location>
        <begin position="1"/>
        <end position="23"/>
    </location>
</feature>
<comment type="similarity">
    <text evidence="4">Belongs to the Omp25/RopB family.</text>
</comment>
<evidence type="ECO:0000256" key="2">
    <source>
        <dbReference type="ARBA" id="ARBA00022729"/>
    </source>
</evidence>
<proteinExistence type="inferred from homology"/>
<dbReference type="AlphaFoldDB" id="A0A1Y5SMD3"/>
<dbReference type="InterPro" id="IPR051692">
    <property type="entry name" value="OMP-like"/>
</dbReference>
<evidence type="ECO:0000256" key="3">
    <source>
        <dbReference type="ARBA" id="ARBA00023136"/>
    </source>
</evidence>
<reference evidence="7 8" key="1">
    <citation type="submission" date="2017-03" db="EMBL/GenBank/DDBJ databases">
        <authorList>
            <person name="Afonso C.L."/>
            <person name="Miller P.J."/>
            <person name="Scott M.A."/>
            <person name="Spackman E."/>
            <person name="Goraichik I."/>
            <person name="Dimitrov K.M."/>
            <person name="Suarez D.L."/>
            <person name="Swayne D.E."/>
        </authorList>
    </citation>
    <scope>NUCLEOTIDE SEQUENCE [LARGE SCALE GENOMIC DNA]</scope>
    <source>
        <strain evidence="7 8">CECT 8287</strain>
    </source>
</reference>
<dbReference type="InterPro" id="IPR027385">
    <property type="entry name" value="Beta-barrel_OMP"/>
</dbReference>
<keyword evidence="2 5" id="KW-0732">Signal</keyword>
<evidence type="ECO:0000313" key="8">
    <source>
        <dbReference type="Proteomes" id="UP000193827"/>
    </source>
</evidence>
<feature type="chain" id="PRO_5013232424" description="Outer membrane protein beta-barrel domain-containing protein" evidence="5">
    <location>
        <begin position="24"/>
        <end position="220"/>
    </location>
</feature>
<dbReference type="EMBL" id="FWFL01000004">
    <property type="protein sequence ID" value="SLN41093.1"/>
    <property type="molecule type" value="Genomic_DNA"/>
</dbReference>
<dbReference type="InterPro" id="IPR006315">
    <property type="entry name" value="OM_autotransptr_brl_dom"/>
</dbReference>
<protein>
    <recommendedName>
        <fullName evidence="6">Outer membrane protein beta-barrel domain-containing protein</fullName>
    </recommendedName>
</protein>